<protein>
    <submittedName>
        <fullName evidence="2">Uncharacterized protein</fullName>
    </submittedName>
</protein>
<dbReference type="AlphaFoldDB" id="A0A6C0L310"/>
<name>A0A6C0L310_9ZZZZ</name>
<feature type="transmembrane region" description="Helical" evidence="1">
    <location>
        <begin position="12"/>
        <end position="31"/>
    </location>
</feature>
<keyword evidence="1" id="KW-0472">Membrane</keyword>
<organism evidence="2">
    <name type="scientific">viral metagenome</name>
    <dbReference type="NCBI Taxonomy" id="1070528"/>
    <lineage>
        <taxon>unclassified sequences</taxon>
        <taxon>metagenomes</taxon>
        <taxon>organismal metagenomes</taxon>
    </lineage>
</organism>
<dbReference type="EMBL" id="MN741026">
    <property type="protein sequence ID" value="QHU23237.1"/>
    <property type="molecule type" value="Genomic_DNA"/>
</dbReference>
<sequence length="74" mass="8709">MFQIDKKLQTILIIFISINFIIYKIKPTMIFNKEGEMKVFGVGPEKTITPFWLVTLSITLIIYIYMNVKTDDFV</sequence>
<evidence type="ECO:0000313" key="2">
    <source>
        <dbReference type="EMBL" id="QHU23237.1"/>
    </source>
</evidence>
<evidence type="ECO:0000256" key="1">
    <source>
        <dbReference type="SAM" id="Phobius"/>
    </source>
</evidence>
<keyword evidence="1" id="KW-1133">Transmembrane helix</keyword>
<feature type="transmembrane region" description="Helical" evidence="1">
    <location>
        <begin position="51"/>
        <end position="68"/>
    </location>
</feature>
<proteinExistence type="predicted"/>
<accession>A0A6C0L310</accession>
<reference evidence="2" key="1">
    <citation type="journal article" date="2020" name="Nature">
        <title>Giant virus diversity and host interactions through global metagenomics.</title>
        <authorList>
            <person name="Schulz F."/>
            <person name="Roux S."/>
            <person name="Paez-Espino D."/>
            <person name="Jungbluth S."/>
            <person name="Walsh D.A."/>
            <person name="Denef V.J."/>
            <person name="McMahon K.D."/>
            <person name="Konstantinidis K.T."/>
            <person name="Eloe-Fadrosh E.A."/>
            <person name="Kyrpides N.C."/>
            <person name="Woyke T."/>
        </authorList>
    </citation>
    <scope>NUCLEOTIDE SEQUENCE</scope>
    <source>
        <strain evidence="2">GVMAG-S-ERX555907-94</strain>
    </source>
</reference>
<keyword evidence="1" id="KW-0812">Transmembrane</keyword>